<feature type="transmembrane region" description="Helical" evidence="2">
    <location>
        <begin position="12"/>
        <end position="33"/>
    </location>
</feature>
<name>A0A1H3LZY1_9RHOB</name>
<feature type="region of interest" description="Disordered" evidence="1">
    <location>
        <begin position="51"/>
        <end position="86"/>
    </location>
</feature>
<keyword evidence="2" id="KW-0812">Transmembrane</keyword>
<evidence type="ECO:0000313" key="4">
    <source>
        <dbReference type="Proteomes" id="UP000199286"/>
    </source>
</evidence>
<dbReference type="EMBL" id="FNPF01000015">
    <property type="protein sequence ID" value="SDY69569.1"/>
    <property type="molecule type" value="Genomic_DNA"/>
</dbReference>
<keyword evidence="2" id="KW-0472">Membrane</keyword>
<evidence type="ECO:0000256" key="2">
    <source>
        <dbReference type="SAM" id="Phobius"/>
    </source>
</evidence>
<dbReference type="STRING" id="321339.SAMN05444340_1156"/>
<protein>
    <submittedName>
        <fullName evidence="3">Uncharacterized protein</fullName>
    </submittedName>
</protein>
<evidence type="ECO:0000256" key="1">
    <source>
        <dbReference type="SAM" id="MobiDB-lite"/>
    </source>
</evidence>
<keyword evidence="2" id="KW-1133">Transmembrane helix</keyword>
<evidence type="ECO:0000313" key="3">
    <source>
        <dbReference type="EMBL" id="SDY69569.1"/>
    </source>
</evidence>
<sequence length="470" mass="52539">MGYDRQRGTTSIETAVLLAGFSVPVIIAFMMFAPQTTDECGELWRIFDDCAEDPAGSPSTGGQSETTEKYVINPGDLGDEEHDPDPGTPYSGWWTFGNGQAFSFLEEKMVIPDDPNYEHSIDSTYAQDWYAERVEGYQSPLIPLAGFNHTTGRNNGWNKYAVETRMLQLDASVDCLNSSGNSRYCQVALSNPGQNQGEDVLVGSRTFEAVEYPYPYIWSGSTFETIDYDRFSIDPSGQNVGIRDGLTDTATVYDPEGRYVSREQRWTKAEYQFQGDATVFDLIGFGRPERIIDAQQNNVGVHFVKHVELELGNGNFETNNFLFGAYSDKAKHYSGDYTYRPAPGGVVAAYPARDWRHGREDYGHGHLNDYYDSELGERVQFPAHGIDIEGTDWAIKECTWFTEAPFERETQHSTANYRTARASVGHDGLLGGPSVILENGAGATWELIYVDRTPIASCDESNPLLFRQPR</sequence>
<accession>A0A1H3LZY1</accession>
<proteinExistence type="predicted"/>
<organism evidence="3 4">
    <name type="scientific">Citreimonas salinaria</name>
    <dbReference type="NCBI Taxonomy" id="321339"/>
    <lineage>
        <taxon>Bacteria</taxon>
        <taxon>Pseudomonadati</taxon>
        <taxon>Pseudomonadota</taxon>
        <taxon>Alphaproteobacteria</taxon>
        <taxon>Rhodobacterales</taxon>
        <taxon>Roseobacteraceae</taxon>
        <taxon>Citreimonas</taxon>
    </lineage>
</organism>
<reference evidence="3 4" key="1">
    <citation type="submission" date="2016-10" db="EMBL/GenBank/DDBJ databases">
        <authorList>
            <person name="de Groot N.N."/>
        </authorList>
    </citation>
    <scope>NUCLEOTIDE SEQUENCE [LARGE SCALE GENOMIC DNA]</scope>
    <source>
        <strain evidence="3 4">DSM 26880</strain>
    </source>
</reference>
<keyword evidence="4" id="KW-1185">Reference proteome</keyword>
<dbReference type="AlphaFoldDB" id="A0A1H3LZY1"/>
<dbReference type="Proteomes" id="UP000199286">
    <property type="component" value="Unassembled WGS sequence"/>
</dbReference>
<gene>
    <name evidence="3" type="ORF">SAMN05444340_1156</name>
</gene>